<comment type="caution">
    <text evidence="2">The sequence shown here is derived from an EMBL/GenBank/DDBJ whole genome shotgun (WGS) entry which is preliminary data.</text>
</comment>
<keyword evidence="1" id="KW-0472">Membrane</keyword>
<feature type="transmembrane region" description="Helical" evidence="1">
    <location>
        <begin position="121"/>
        <end position="139"/>
    </location>
</feature>
<organism evidence="2 3">
    <name type="scientific">Ilex paraguariensis</name>
    <name type="common">yerba mate</name>
    <dbReference type="NCBI Taxonomy" id="185542"/>
    <lineage>
        <taxon>Eukaryota</taxon>
        <taxon>Viridiplantae</taxon>
        <taxon>Streptophyta</taxon>
        <taxon>Embryophyta</taxon>
        <taxon>Tracheophyta</taxon>
        <taxon>Spermatophyta</taxon>
        <taxon>Magnoliopsida</taxon>
        <taxon>eudicotyledons</taxon>
        <taxon>Gunneridae</taxon>
        <taxon>Pentapetalae</taxon>
        <taxon>asterids</taxon>
        <taxon>campanulids</taxon>
        <taxon>Aquifoliales</taxon>
        <taxon>Aquifoliaceae</taxon>
        <taxon>Ilex</taxon>
    </lineage>
</organism>
<reference evidence="2 3" key="1">
    <citation type="submission" date="2024-02" db="EMBL/GenBank/DDBJ databases">
        <authorList>
            <person name="Vignale AGUSTIN F."/>
            <person name="Sosa J E."/>
            <person name="Modenutti C."/>
        </authorList>
    </citation>
    <scope>NUCLEOTIDE SEQUENCE [LARGE SCALE GENOMIC DNA]</scope>
</reference>
<keyword evidence="1" id="KW-1133">Transmembrane helix</keyword>
<evidence type="ECO:0000256" key="1">
    <source>
        <dbReference type="SAM" id="Phobius"/>
    </source>
</evidence>
<proteinExistence type="predicted"/>
<dbReference type="AlphaFoldDB" id="A0ABC8UG20"/>
<feature type="transmembrane region" description="Helical" evidence="1">
    <location>
        <begin position="44"/>
        <end position="64"/>
    </location>
</feature>
<protein>
    <submittedName>
        <fullName evidence="2">Uncharacterized protein</fullName>
    </submittedName>
</protein>
<keyword evidence="3" id="KW-1185">Reference proteome</keyword>
<sequence>MELETSSVKVFMAELVAIVLAAIIDVLHMIICNKVEERISKARLRYGTRILFIYVCSHAFAHIIAKGNMFVVVALSAMSIIVTSSFKGAATFRDSVVIARWVMVQSMITAFILILKGMLMAAIITIFPALTAVFAMRCFKSKNLPVGAKTEKLD</sequence>
<feature type="transmembrane region" description="Helical" evidence="1">
    <location>
        <begin position="70"/>
        <end position="90"/>
    </location>
</feature>
<gene>
    <name evidence="2" type="ORF">ILEXP_LOCUS49927</name>
</gene>
<accession>A0ABC8UG20</accession>
<dbReference type="EMBL" id="CAUOFW020007614">
    <property type="protein sequence ID" value="CAK9179975.1"/>
    <property type="molecule type" value="Genomic_DNA"/>
</dbReference>
<feature type="transmembrane region" description="Helical" evidence="1">
    <location>
        <begin position="12"/>
        <end position="32"/>
    </location>
</feature>
<dbReference type="Proteomes" id="UP001642360">
    <property type="component" value="Unassembled WGS sequence"/>
</dbReference>
<name>A0ABC8UG20_9AQUA</name>
<evidence type="ECO:0000313" key="2">
    <source>
        <dbReference type="EMBL" id="CAK9179975.1"/>
    </source>
</evidence>
<evidence type="ECO:0000313" key="3">
    <source>
        <dbReference type="Proteomes" id="UP001642360"/>
    </source>
</evidence>
<keyword evidence="1" id="KW-0812">Transmembrane</keyword>